<dbReference type="GO" id="GO:0005524">
    <property type="term" value="F:ATP binding"/>
    <property type="evidence" value="ECO:0007669"/>
    <property type="project" value="UniProtKB-KW"/>
</dbReference>
<dbReference type="FunFam" id="3.40.50.620:FF:000045">
    <property type="entry name" value="Glutamate--tRNA ligase, mitochondrial"/>
    <property type="match status" value="1"/>
</dbReference>
<dbReference type="InterPro" id="IPR020058">
    <property type="entry name" value="Glu/Gln-tRNA-synth_Ib_cat-dom"/>
</dbReference>
<dbReference type="EC" id="6.1.1.24" evidence="10"/>
<dbReference type="PRINTS" id="PR00987">
    <property type="entry name" value="TRNASYNTHGLU"/>
</dbReference>
<keyword evidence="7 17" id="KW-0648">Protein biosynthesis</keyword>
<sequence>MSGIMIQSCLIVISGLFPPGFLHLGGLRTALYNYLFAKKHGGAFILRLEDTDRSRLVPGAAESIEDMLEWAGIPPGESPRHGGPCGPYEQSKRLDLYHVAAQTLLDSGAAYRCFCTPQRLELLKREAMRNRQTPRYDNRCRHLTPKQVEEKLSRNSPFVIRFFLQEGAQPFQDLVYGWTQHDVASVEGDPVILKGDGFPTYHLANVVDDHHMCVSHVLRGAEWLISTAKHLLLYQALGWQPPQFAHLPLLLNKDGSKLSKRQGDIFIQHYVHSGYLSDALLDLITNCGSGFTENQMGRTVDTLIQQYELGKTSTHSALLDLDKLPEFNRIHLTRWIEGTETRVQLVGQLQVLLKDTYKDLELDEKHIERILLLRKGHLCRLTDLLSPEYSYLWVRPSVTREQLQCLTSEASKVKNLVVRLLQENDSGFTLETLNGELRKQLKQVKDTKYSSAMKLLRVALSGQEHGPSVAEMLLSLGRQESIVRLQNALPD</sequence>
<dbReference type="Xenbase" id="XB-GENE-970848">
    <property type="gene designation" value="ears2"/>
</dbReference>
<dbReference type="PANTHER" id="PTHR43311">
    <property type="entry name" value="GLUTAMATE--TRNA LIGASE"/>
    <property type="match status" value="1"/>
</dbReference>
<keyword evidence="6 17" id="KW-0067">ATP-binding</keyword>
<evidence type="ECO:0000256" key="16">
    <source>
        <dbReference type="ARBA" id="ARBA00047689"/>
    </source>
</evidence>
<evidence type="ECO:0000313" key="20">
    <source>
        <dbReference type="Ensembl" id="ENSXETP00000086446"/>
    </source>
</evidence>
<dbReference type="EC" id="6.1.1.17" evidence="3"/>
<dbReference type="SUPFAM" id="SSF48163">
    <property type="entry name" value="An anticodon-binding domain of class I aminoacyl-tRNA synthetases"/>
    <property type="match status" value="1"/>
</dbReference>
<evidence type="ECO:0000256" key="11">
    <source>
        <dbReference type="ARBA" id="ARBA00044142"/>
    </source>
</evidence>
<feature type="domain" description="Glutamyl/glutaminyl-tRNA synthetase class Ib catalytic" evidence="18">
    <location>
        <begin position="18"/>
        <end position="324"/>
    </location>
</feature>
<evidence type="ECO:0000256" key="6">
    <source>
        <dbReference type="ARBA" id="ARBA00022840"/>
    </source>
</evidence>
<comment type="catalytic activity">
    <reaction evidence="16">
        <text>tRNA(Gln) + L-glutamate + ATP = L-glutamyl-tRNA(Gln) + AMP + diphosphate</text>
        <dbReference type="Rhea" id="RHEA:64612"/>
        <dbReference type="Rhea" id="RHEA-COMP:9662"/>
        <dbReference type="Rhea" id="RHEA-COMP:9684"/>
        <dbReference type="ChEBI" id="CHEBI:29985"/>
        <dbReference type="ChEBI" id="CHEBI:30616"/>
        <dbReference type="ChEBI" id="CHEBI:33019"/>
        <dbReference type="ChEBI" id="CHEBI:78442"/>
        <dbReference type="ChEBI" id="CHEBI:78520"/>
        <dbReference type="ChEBI" id="CHEBI:456215"/>
    </reaction>
    <physiologicalReaction direction="left-to-right" evidence="16">
        <dbReference type="Rhea" id="RHEA:64613"/>
    </physiologicalReaction>
</comment>
<dbReference type="InterPro" id="IPR045462">
    <property type="entry name" value="aa-tRNA-synth_I_cd-bd"/>
</dbReference>
<dbReference type="Gene3D" id="3.40.50.620">
    <property type="entry name" value="HUPs"/>
    <property type="match status" value="1"/>
</dbReference>
<evidence type="ECO:0000256" key="15">
    <source>
        <dbReference type="ARBA" id="ARBA00047479"/>
    </source>
</evidence>
<proteinExistence type="inferred from homology"/>
<evidence type="ECO:0000256" key="8">
    <source>
        <dbReference type="ARBA" id="ARBA00023146"/>
    </source>
</evidence>
<dbReference type="PANTHER" id="PTHR43311:SF2">
    <property type="entry name" value="GLUTAMATE--TRNA LIGASE, MITOCHONDRIAL-RELATED"/>
    <property type="match status" value="1"/>
</dbReference>
<comment type="catalytic activity">
    <reaction evidence="15">
        <text>tRNA(Glx) + L-glutamate + ATP = L-glutamyl-tRNA(Glx) + AMP + diphosphate</text>
        <dbReference type="Rhea" id="RHEA:18397"/>
        <dbReference type="Rhea" id="RHEA-COMP:9713"/>
        <dbReference type="Rhea" id="RHEA-COMP:9716"/>
        <dbReference type="ChEBI" id="CHEBI:29985"/>
        <dbReference type="ChEBI" id="CHEBI:30616"/>
        <dbReference type="ChEBI" id="CHEBI:33019"/>
        <dbReference type="ChEBI" id="CHEBI:78442"/>
        <dbReference type="ChEBI" id="CHEBI:78520"/>
        <dbReference type="ChEBI" id="CHEBI:456215"/>
        <dbReference type="EC" id="6.1.1.24"/>
    </reaction>
    <physiologicalReaction direction="left-to-right" evidence="15">
        <dbReference type="Rhea" id="RHEA:18398"/>
    </physiologicalReaction>
</comment>
<dbReference type="AlphaFoldDB" id="A0A6I8S0Z2"/>
<evidence type="ECO:0000256" key="13">
    <source>
        <dbReference type="ARBA" id="ARBA00044313"/>
    </source>
</evidence>
<dbReference type="Gene3D" id="1.10.10.350">
    <property type="match status" value="1"/>
</dbReference>
<dbReference type="NCBIfam" id="TIGR00464">
    <property type="entry name" value="gltX_bact"/>
    <property type="match status" value="1"/>
</dbReference>
<dbReference type="GO" id="GO:0000049">
    <property type="term" value="F:tRNA binding"/>
    <property type="evidence" value="ECO:0007669"/>
    <property type="project" value="InterPro"/>
</dbReference>
<accession>A0A6I8S0Z2</accession>
<dbReference type="GO" id="GO:0006424">
    <property type="term" value="P:glutamyl-tRNA aminoacylation"/>
    <property type="evidence" value="ECO:0007669"/>
    <property type="project" value="InterPro"/>
</dbReference>
<evidence type="ECO:0000256" key="7">
    <source>
        <dbReference type="ARBA" id="ARBA00022917"/>
    </source>
</evidence>
<comment type="catalytic activity">
    <reaction evidence="14">
        <text>tRNA(Glu) + L-glutamate + ATP = L-glutamyl-tRNA(Glu) + AMP + diphosphate</text>
        <dbReference type="Rhea" id="RHEA:23540"/>
        <dbReference type="Rhea" id="RHEA-COMP:9663"/>
        <dbReference type="Rhea" id="RHEA-COMP:9680"/>
        <dbReference type="ChEBI" id="CHEBI:29985"/>
        <dbReference type="ChEBI" id="CHEBI:30616"/>
        <dbReference type="ChEBI" id="CHEBI:33019"/>
        <dbReference type="ChEBI" id="CHEBI:78442"/>
        <dbReference type="ChEBI" id="CHEBI:78520"/>
        <dbReference type="ChEBI" id="CHEBI:456215"/>
        <dbReference type="EC" id="6.1.1.17"/>
    </reaction>
    <physiologicalReaction direction="left-to-right" evidence="14">
        <dbReference type="Rhea" id="RHEA:23541"/>
    </physiologicalReaction>
</comment>
<keyword evidence="8 17" id="KW-0030">Aminoacyl-tRNA synthetase</keyword>
<reference evidence="20" key="2">
    <citation type="submission" date="2020-05" db="UniProtKB">
        <authorList>
            <consortium name="Ensembl"/>
        </authorList>
    </citation>
    <scope>IDENTIFICATION</scope>
</reference>
<evidence type="ECO:0000256" key="10">
    <source>
        <dbReference type="ARBA" id="ARBA00044054"/>
    </source>
</evidence>
<dbReference type="InterPro" id="IPR033910">
    <property type="entry name" value="GluRS_core"/>
</dbReference>
<dbReference type="Pfam" id="PF00749">
    <property type="entry name" value="tRNA-synt_1c"/>
    <property type="match status" value="1"/>
</dbReference>
<dbReference type="GO" id="GO:0050561">
    <property type="term" value="F:glutamate-tRNA(Gln) ligase activity"/>
    <property type="evidence" value="ECO:0007669"/>
    <property type="project" value="UniProtKB-EC"/>
</dbReference>
<dbReference type="Bgee" id="ENSXETG00000012433">
    <property type="expression patterns" value="Expressed in skeletal muscle tissue and 12 other cell types or tissues"/>
</dbReference>
<dbReference type="Ensembl" id="ENSXETT00000087519">
    <property type="protein sequence ID" value="ENSXETP00000086446"/>
    <property type="gene ID" value="ENSXETG00000012433"/>
</dbReference>
<dbReference type="GO" id="GO:0008270">
    <property type="term" value="F:zinc ion binding"/>
    <property type="evidence" value="ECO:0007669"/>
    <property type="project" value="InterPro"/>
</dbReference>
<comment type="similarity">
    <text evidence="2">Belongs to the class-I aminoacyl-tRNA synthetase family. Glutamate--tRNA ligase type 1 subfamily.</text>
</comment>
<keyword evidence="4 17" id="KW-0436">Ligase</keyword>
<dbReference type="InterPro" id="IPR004527">
    <property type="entry name" value="Glu-tRNA-ligase_bac/mito"/>
</dbReference>
<keyword evidence="5 17" id="KW-0547">Nucleotide-binding</keyword>
<evidence type="ECO:0000256" key="5">
    <source>
        <dbReference type="ARBA" id="ARBA00022741"/>
    </source>
</evidence>
<evidence type="ECO:0000256" key="2">
    <source>
        <dbReference type="ARBA" id="ARBA00007894"/>
    </source>
</evidence>
<dbReference type="InterPro" id="IPR020751">
    <property type="entry name" value="aa-tRNA-synth_I_codon-bd_sub2"/>
</dbReference>
<dbReference type="GO" id="GO:0004818">
    <property type="term" value="F:glutamate-tRNA ligase activity"/>
    <property type="evidence" value="ECO:0007669"/>
    <property type="project" value="UniProtKB-EC"/>
</dbReference>
<dbReference type="HAMAP" id="MF_00022">
    <property type="entry name" value="Glu_tRNA_synth_type1"/>
    <property type="match status" value="1"/>
</dbReference>
<evidence type="ECO:0000256" key="3">
    <source>
        <dbReference type="ARBA" id="ARBA00012835"/>
    </source>
</evidence>
<dbReference type="CDD" id="cd00808">
    <property type="entry name" value="GluRS_core"/>
    <property type="match status" value="1"/>
</dbReference>
<reference evidence="20" key="1">
    <citation type="journal article" date="2010" name="Science">
        <title>The genome of the Western clawed frog Xenopus tropicalis.</title>
        <authorList>
            <person name="Hellsten U."/>
            <person name="Harland R.M."/>
            <person name="Gilchrist M.J."/>
            <person name="Hendrix D."/>
            <person name="Jurka J."/>
            <person name="Kapitonov V."/>
            <person name="Ovcharenko I."/>
            <person name="Putnam N.H."/>
            <person name="Shu S."/>
            <person name="Taher L."/>
            <person name="Blitz I.L."/>
            <person name="Blumberg B."/>
            <person name="Dichmann D.S."/>
            <person name="Dubchak I."/>
            <person name="Amaya E."/>
            <person name="Detter J.C."/>
            <person name="Fletcher R."/>
            <person name="Gerhard D.S."/>
            <person name="Goodstein D."/>
            <person name="Graves T."/>
            <person name="Grigoriev I.V."/>
            <person name="Grimwood J."/>
            <person name="Kawashima T."/>
            <person name="Lindquist E."/>
            <person name="Lucas S.M."/>
            <person name="Mead P.E."/>
            <person name="Mitros T."/>
            <person name="Ogino H."/>
            <person name="Ohta Y."/>
            <person name="Poliakov A.V."/>
            <person name="Pollet N."/>
            <person name="Robert J."/>
            <person name="Salamov A."/>
            <person name="Sater A.K."/>
            <person name="Schmutz J."/>
            <person name="Terry A."/>
            <person name="Vize P.D."/>
            <person name="Warren W.C."/>
            <person name="Wells D."/>
            <person name="Wills A."/>
            <person name="Wilson R.K."/>
            <person name="Zimmerman L.B."/>
            <person name="Zorn A.M."/>
            <person name="Grainger R."/>
            <person name="Grammer T."/>
            <person name="Khokha M.K."/>
            <person name="Richardson P.M."/>
            <person name="Rokhsar D.S."/>
        </authorList>
    </citation>
    <scope>NUCLEOTIDE SEQUENCE [LARGE SCALE GENOMIC DNA]</scope>
    <source>
        <strain evidence="20">Nigerian</strain>
    </source>
</reference>
<evidence type="ECO:0000259" key="19">
    <source>
        <dbReference type="Pfam" id="PF19269"/>
    </source>
</evidence>
<evidence type="ECO:0000256" key="17">
    <source>
        <dbReference type="RuleBase" id="RU363037"/>
    </source>
</evidence>
<dbReference type="GeneTree" id="ENSGT00390000009759"/>
<dbReference type="Pfam" id="PF19269">
    <property type="entry name" value="Anticodon_2"/>
    <property type="match status" value="1"/>
</dbReference>
<dbReference type="InterPro" id="IPR049940">
    <property type="entry name" value="GluQ/Sye"/>
</dbReference>
<dbReference type="SUPFAM" id="SSF52374">
    <property type="entry name" value="Nucleotidylyl transferase"/>
    <property type="match status" value="1"/>
</dbReference>
<evidence type="ECO:0000256" key="1">
    <source>
        <dbReference type="ARBA" id="ARBA00004173"/>
    </source>
</evidence>
<evidence type="ECO:0000256" key="9">
    <source>
        <dbReference type="ARBA" id="ARBA00030865"/>
    </source>
</evidence>
<organism evidence="20">
    <name type="scientific">Xenopus tropicalis</name>
    <name type="common">Western clawed frog</name>
    <name type="synonym">Silurana tropicalis</name>
    <dbReference type="NCBI Taxonomy" id="8364"/>
    <lineage>
        <taxon>Eukaryota</taxon>
        <taxon>Metazoa</taxon>
        <taxon>Chordata</taxon>
        <taxon>Craniata</taxon>
        <taxon>Vertebrata</taxon>
        <taxon>Euteleostomi</taxon>
        <taxon>Amphibia</taxon>
        <taxon>Batrachia</taxon>
        <taxon>Anura</taxon>
        <taxon>Pipoidea</taxon>
        <taxon>Pipidae</taxon>
        <taxon>Xenopodinae</taxon>
        <taxon>Xenopus</taxon>
        <taxon>Silurana</taxon>
    </lineage>
</organism>
<dbReference type="GO" id="GO:0005739">
    <property type="term" value="C:mitochondrion"/>
    <property type="evidence" value="ECO:0007669"/>
    <property type="project" value="UniProtKB-SubCell"/>
</dbReference>
<dbReference type="InterPro" id="IPR008925">
    <property type="entry name" value="aa_tRNA-synth_I_cd-bd_sf"/>
</dbReference>
<evidence type="ECO:0000256" key="14">
    <source>
        <dbReference type="ARBA" id="ARBA00047366"/>
    </source>
</evidence>
<protein>
    <recommendedName>
        <fullName evidence="11">Nondiscriminating glutamyl-tRNA synthetase EARS2, mitochondrial</fullName>
        <ecNumber evidence="3">6.1.1.17</ecNumber>
        <ecNumber evidence="10">6.1.1.24</ecNumber>
    </recommendedName>
    <alternativeName>
        <fullName evidence="13">Glutamate--tRNA(Gln) ligase EARS2, mitochondrial</fullName>
    </alternativeName>
    <alternativeName>
        <fullName evidence="9">Glutamyl-tRNA synthetase</fullName>
    </alternativeName>
    <alternativeName>
        <fullName evidence="12">Mitochondrial glutamyl-tRNA synthetase</fullName>
    </alternativeName>
</protein>
<comment type="subcellular location">
    <subcellularLocation>
        <location evidence="1">Mitochondrion</location>
    </subcellularLocation>
</comment>
<name>A0A6I8S0Z2_XENTR</name>
<dbReference type="InterPro" id="IPR014729">
    <property type="entry name" value="Rossmann-like_a/b/a_fold"/>
</dbReference>
<feature type="domain" description="Aminoacyl-tRNA synthetase class I anticodon-binding" evidence="19">
    <location>
        <begin position="361"/>
        <end position="489"/>
    </location>
</feature>
<dbReference type="InterPro" id="IPR000924">
    <property type="entry name" value="Glu/Gln-tRNA-synth"/>
</dbReference>
<evidence type="ECO:0000256" key="4">
    <source>
        <dbReference type="ARBA" id="ARBA00022598"/>
    </source>
</evidence>
<evidence type="ECO:0000259" key="18">
    <source>
        <dbReference type="Pfam" id="PF00749"/>
    </source>
</evidence>
<evidence type="ECO:0000256" key="12">
    <source>
        <dbReference type="ARBA" id="ARBA00044251"/>
    </source>
</evidence>
<gene>
    <name evidence="20" type="primary">ears2</name>
</gene>